<protein>
    <submittedName>
        <fullName evidence="1">Uncharacterized protein</fullName>
    </submittedName>
</protein>
<sequence length="116" mass="13615">MHDYLDMLESDCLYGDEYDALFHAFGDMELAILAKIVFYEELRSESLDRYSKLEIFIFAPQFHMFVKKEQPEQGRSCQAVLCCFGRRPWQFLLLPRLISVLHSSRPSQVTLFRALG</sequence>
<dbReference type="EMBL" id="CP011058">
    <property type="protein sequence ID" value="AJY77309.1"/>
    <property type="molecule type" value="Genomic_DNA"/>
</dbReference>
<dbReference type="AlphaFoldDB" id="A0A0D5NPS6"/>
<reference evidence="1 2" key="1">
    <citation type="journal article" date="2015" name="J. Biotechnol.">
        <title>Complete genome sequence of Paenibacillus beijingensis 7188(T) (=DSM 24997(T)), a novel rhizobacterium from jujube garden soil.</title>
        <authorList>
            <person name="Kwak Y."/>
            <person name="Shin J.H."/>
        </authorList>
    </citation>
    <scope>NUCLEOTIDE SEQUENCE [LARGE SCALE GENOMIC DNA]</scope>
    <source>
        <strain evidence="1 2">DSM 24997</strain>
    </source>
</reference>
<name>A0A0D5NPS6_9BACL</name>
<dbReference type="KEGG" id="pbj:VN24_25555"/>
<dbReference type="STRING" id="1126833.VN24_25555"/>
<evidence type="ECO:0000313" key="2">
    <source>
        <dbReference type="Proteomes" id="UP000032633"/>
    </source>
</evidence>
<gene>
    <name evidence="1" type="ORF">VN24_25555</name>
</gene>
<dbReference type="HOGENOM" id="CLU_2094403_0_0_9"/>
<evidence type="ECO:0000313" key="1">
    <source>
        <dbReference type="EMBL" id="AJY77309.1"/>
    </source>
</evidence>
<dbReference type="Proteomes" id="UP000032633">
    <property type="component" value="Chromosome"/>
</dbReference>
<dbReference type="PATRIC" id="fig|1126833.4.peg.5616"/>
<organism evidence="1 2">
    <name type="scientific">Paenibacillus beijingensis</name>
    <dbReference type="NCBI Taxonomy" id="1126833"/>
    <lineage>
        <taxon>Bacteria</taxon>
        <taxon>Bacillati</taxon>
        <taxon>Bacillota</taxon>
        <taxon>Bacilli</taxon>
        <taxon>Bacillales</taxon>
        <taxon>Paenibacillaceae</taxon>
        <taxon>Paenibacillus</taxon>
    </lineage>
</organism>
<proteinExistence type="predicted"/>
<accession>A0A0D5NPS6</accession>
<keyword evidence="2" id="KW-1185">Reference proteome</keyword>
<reference evidence="2" key="2">
    <citation type="submission" date="2015-03" db="EMBL/GenBank/DDBJ databases">
        <title>Genome sequence of Paenibacillus beijingensis strain DSM 24997T.</title>
        <authorList>
            <person name="Kwak Y."/>
            <person name="Shin J.-H."/>
        </authorList>
    </citation>
    <scope>NUCLEOTIDE SEQUENCE [LARGE SCALE GENOMIC DNA]</scope>
    <source>
        <strain evidence="2">DSM 24997</strain>
    </source>
</reference>